<dbReference type="Pfam" id="PF00804">
    <property type="entry name" value="Syntaxin"/>
    <property type="match status" value="1"/>
</dbReference>
<name>A0A8K0MY47_COCNU</name>
<dbReference type="PANTHER" id="PTHR19957">
    <property type="entry name" value="SYNTAXIN"/>
    <property type="match status" value="1"/>
</dbReference>
<dbReference type="SUPFAM" id="SSF47661">
    <property type="entry name" value="t-snare proteins"/>
    <property type="match status" value="1"/>
</dbReference>
<dbReference type="AlphaFoldDB" id="A0A8K0MY47"/>
<dbReference type="FunFam" id="1.20.58.70:FF:000003">
    <property type="entry name" value="Qa-SNARE, Sso1/Syntaxin1-type, SYP12A-group"/>
    <property type="match status" value="1"/>
</dbReference>
<dbReference type="PANTHER" id="PTHR19957:SF91">
    <property type="entry name" value="SYNTAXIN-112"/>
    <property type="match status" value="1"/>
</dbReference>
<evidence type="ECO:0000256" key="1">
    <source>
        <dbReference type="ARBA" id="ARBA00004521"/>
    </source>
</evidence>
<keyword evidence="5" id="KW-1133">Transmembrane helix</keyword>
<evidence type="ECO:0000259" key="6">
    <source>
        <dbReference type="PROSITE" id="PS50192"/>
    </source>
</evidence>
<dbReference type="Gene3D" id="1.20.5.110">
    <property type="match status" value="1"/>
</dbReference>
<keyword evidence="4" id="KW-0653">Protein transport</keyword>
<dbReference type="Gene3D" id="1.20.58.70">
    <property type="match status" value="1"/>
</dbReference>
<evidence type="ECO:0000256" key="4">
    <source>
        <dbReference type="ARBA" id="ARBA00022927"/>
    </source>
</evidence>
<comment type="caution">
    <text evidence="7">The sequence shown here is derived from an EMBL/GenBank/DDBJ whole genome shotgun (WGS) entry which is preliminary data.</text>
</comment>
<dbReference type="InterPro" id="IPR000727">
    <property type="entry name" value="T_SNARE_dom"/>
</dbReference>
<accession>A0A8K0MY47</accession>
<evidence type="ECO:0000256" key="3">
    <source>
        <dbReference type="ARBA" id="ARBA00022448"/>
    </source>
</evidence>
<dbReference type="CDD" id="cd00179">
    <property type="entry name" value="SynN"/>
    <property type="match status" value="1"/>
</dbReference>
<organism evidence="7 8">
    <name type="scientific">Cocos nucifera</name>
    <name type="common">Coconut palm</name>
    <dbReference type="NCBI Taxonomy" id="13894"/>
    <lineage>
        <taxon>Eukaryota</taxon>
        <taxon>Viridiplantae</taxon>
        <taxon>Streptophyta</taxon>
        <taxon>Embryophyta</taxon>
        <taxon>Tracheophyta</taxon>
        <taxon>Spermatophyta</taxon>
        <taxon>Magnoliopsida</taxon>
        <taxon>Liliopsida</taxon>
        <taxon>Arecaceae</taxon>
        <taxon>Arecoideae</taxon>
        <taxon>Cocoseae</taxon>
        <taxon>Attaleinae</taxon>
        <taxon>Cocos</taxon>
    </lineage>
</organism>
<keyword evidence="5" id="KW-0812">Transmembrane</keyword>
<dbReference type="InterPro" id="IPR010989">
    <property type="entry name" value="SNARE"/>
</dbReference>
<dbReference type="OrthoDB" id="330671at2759"/>
<sequence length="301" mass="33786">MNDLMTKSFVSYVELKKQALKDLEADPSLDLETGGLSCAEEENLSFFFEEIGAIQSDMEDISSHLLDLQFLNEETKSAPSAKVLRGLRDRMDSDVVSILRKAKIIKVRLEALDRSNIANRGLSAHFGEGSPVDRTRISVTNGLRTKLREMMNGFRSLRERILSEHKEAVKRKYFNATGEVATEEVIEKMLSGSSQVGLLDRKGEVDLEIMERQKAVSDIQRSLMQLHQVFLDMAIMVEAEGEQLNDIEENVVRAKDYISGGTDGLISANALRKRNRKCTYCVWALVLIVLAVCLIPILNGF</sequence>
<proteinExistence type="inferred from homology"/>
<dbReference type="GO" id="GO:0005886">
    <property type="term" value="C:plasma membrane"/>
    <property type="evidence" value="ECO:0007669"/>
    <property type="project" value="UniProtKB-SubCell"/>
</dbReference>
<gene>
    <name evidence="7" type="ORF">COCNU_03G003170</name>
</gene>
<dbReference type="GO" id="GO:0031201">
    <property type="term" value="C:SNARE complex"/>
    <property type="evidence" value="ECO:0007669"/>
    <property type="project" value="TreeGrafter"/>
</dbReference>
<dbReference type="InterPro" id="IPR045242">
    <property type="entry name" value="Syntaxin"/>
</dbReference>
<evidence type="ECO:0000256" key="5">
    <source>
        <dbReference type="SAM" id="Phobius"/>
    </source>
</evidence>
<dbReference type="FunFam" id="1.20.5.110:FF:000008">
    <property type="entry name" value="Syntaxin 132"/>
    <property type="match status" value="1"/>
</dbReference>
<keyword evidence="3" id="KW-0813">Transport</keyword>
<dbReference type="Proteomes" id="UP000797356">
    <property type="component" value="Chromosome 3"/>
</dbReference>
<dbReference type="EMBL" id="CM017874">
    <property type="protein sequence ID" value="KAG1334198.1"/>
    <property type="molecule type" value="Genomic_DNA"/>
</dbReference>
<dbReference type="GO" id="GO:0012505">
    <property type="term" value="C:endomembrane system"/>
    <property type="evidence" value="ECO:0007669"/>
    <property type="project" value="TreeGrafter"/>
</dbReference>
<dbReference type="CDD" id="cd15848">
    <property type="entry name" value="SNARE_syntaxin1-like"/>
    <property type="match status" value="1"/>
</dbReference>
<reference evidence="7" key="1">
    <citation type="journal article" date="2017" name="Gigascience">
        <title>The genome draft of coconut (Cocos nucifera).</title>
        <authorList>
            <person name="Xiao Y."/>
            <person name="Xu P."/>
            <person name="Fan H."/>
            <person name="Baudouin L."/>
            <person name="Xia W."/>
            <person name="Bocs S."/>
            <person name="Xu J."/>
            <person name="Li Q."/>
            <person name="Guo A."/>
            <person name="Zhou L."/>
            <person name="Li J."/>
            <person name="Wu Y."/>
            <person name="Ma Z."/>
            <person name="Armero A."/>
            <person name="Issali A.E."/>
            <person name="Liu N."/>
            <person name="Peng M."/>
            <person name="Yang Y."/>
        </authorList>
    </citation>
    <scope>NUCLEOTIDE SEQUENCE</scope>
    <source>
        <tissue evidence="7">Spear leaf of Hainan Tall coconut</tissue>
    </source>
</reference>
<reference evidence="7" key="2">
    <citation type="submission" date="2019-07" db="EMBL/GenBank/DDBJ databases">
        <authorList>
            <person name="Yang Y."/>
            <person name="Bocs S."/>
            <person name="Baudouin L."/>
        </authorList>
    </citation>
    <scope>NUCLEOTIDE SEQUENCE</scope>
    <source>
        <tissue evidence="7">Spear leaf of Hainan Tall coconut</tissue>
    </source>
</reference>
<comment type="subcellular location">
    <subcellularLocation>
        <location evidence="1">Cell membrane</location>
        <topology evidence="1">Single-pass type IV membrane protein</topology>
    </subcellularLocation>
</comment>
<evidence type="ECO:0000256" key="2">
    <source>
        <dbReference type="ARBA" id="ARBA00009063"/>
    </source>
</evidence>
<comment type="similarity">
    <text evidence="2">Belongs to the syntaxin family.</text>
</comment>
<dbReference type="Pfam" id="PF05739">
    <property type="entry name" value="SNARE"/>
    <property type="match status" value="1"/>
</dbReference>
<dbReference type="GO" id="GO:0005484">
    <property type="term" value="F:SNAP receptor activity"/>
    <property type="evidence" value="ECO:0007669"/>
    <property type="project" value="TreeGrafter"/>
</dbReference>
<keyword evidence="8" id="KW-1185">Reference proteome</keyword>
<dbReference type="SMART" id="SM00503">
    <property type="entry name" value="SynN"/>
    <property type="match status" value="1"/>
</dbReference>
<feature type="transmembrane region" description="Helical" evidence="5">
    <location>
        <begin position="280"/>
        <end position="298"/>
    </location>
</feature>
<dbReference type="GO" id="GO:0048278">
    <property type="term" value="P:vesicle docking"/>
    <property type="evidence" value="ECO:0007669"/>
    <property type="project" value="TreeGrafter"/>
</dbReference>
<protein>
    <submittedName>
        <fullName evidence="7">Syntaxin-112</fullName>
    </submittedName>
</protein>
<dbReference type="GO" id="GO:0006906">
    <property type="term" value="P:vesicle fusion"/>
    <property type="evidence" value="ECO:0007669"/>
    <property type="project" value="TreeGrafter"/>
</dbReference>
<dbReference type="SMART" id="SM00397">
    <property type="entry name" value="t_SNARE"/>
    <property type="match status" value="1"/>
</dbReference>
<evidence type="ECO:0000313" key="7">
    <source>
        <dbReference type="EMBL" id="KAG1334198.1"/>
    </source>
</evidence>
<evidence type="ECO:0000313" key="8">
    <source>
        <dbReference type="Proteomes" id="UP000797356"/>
    </source>
</evidence>
<dbReference type="GO" id="GO:0000149">
    <property type="term" value="F:SNARE binding"/>
    <property type="evidence" value="ECO:0007669"/>
    <property type="project" value="TreeGrafter"/>
</dbReference>
<dbReference type="GO" id="GO:0006886">
    <property type="term" value="P:intracellular protein transport"/>
    <property type="evidence" value="ECO:0007669"/>
    <property type="project" value="TreeGrafter"/>
</dbReference>
<keyword evidence="5" id="KW-0472">Membrane</keyword>
<feature type="domain" description="T-SNARE coiled-coil homology" evidence="6">
    <location>
        <begin position="206"/>
        <end position="268"/>
    </location>
</feature>
<dbReference type="InterPro" id="IPR006011">
    <property type="entry name" value="Syntaxin_N"/>
</dbReference>
<dbReference type="PROSITE" id="PS50192">
    <property type="entry name" value="T_SNARE"/>
    <property type="match status" value="1"/>
</dbReference>
<dbReference type="GO" id="GO:0006887">
    <property type="term" value="P:exocytosis"/>
    <property type="evidence" value="ECO:0007669"/>
    <property type="project" value="TreeGrafter"/>
</dbReference>